<gene>
    <name evidence="1" type="ordered locus">Dred_2579</name>
</gene>
<reference evidence="1 2" key="1">
    <citation type="submission" date="2007-03" db="EMBL/GenBank/DDBJ databases">
        <title>Complete sequence of Desulfotomaculum reducens MI-1.</title>
        <authorList>
            <consortium name="US DOE Joint Genome Institute"/>
            <person name="Copeland A."/>
            <person name="Lucas S."/>
            <person name="Lapidus A."/>
            <person name="Barry K."/>
            <person name="Detter J.C."/>
            <person name="Glavina del Rio T."/>
            <person name="Hammon N."/>
            <person name="Israni S."/>
            <person name="Dalin E."/>
            <person name="Tice H."/>
            <person name="Pitluck S."/>
            <person name="Sims D."/>
            <person name="Brettin T."/>
            <person name="Bruce D."/>
            <person name="Han C."/>
            <person name="Tapia R."/>
            <person name="Schmutz J."/>
            <person name="Larimer F."/>
            <person name="Land M."/>
            <person name="Hauser L."/>
            <person name="Kyrpides N."/>
            <person name="Kim E."/>
            <person name="Tebo B.M."/>
            <person name="Richardson P."/>
        </authorList>
    </citation>
    <scope>NUCLEOTIDE SEQUENCE [LARGE SCALE GENOMIC DNA]</scope>
    <source>
        <strain evidence="1 2">MI-1</strain>
    </source>
</reference>
<evidence type="ECO:0000313" key="1">
    <source>
        <dbReference type="EMBL" id="ABO51089.1"/>
    </source>
</evidence>
<protein>
    <submittedName>
        <fullName evidence="1">Uncharacterized protein</fullName>
    </submittedName>
</protein>
<evidence type="ECO:0000313" key="2">
    <source>
        <dbReference type="Proteomes" id="UP000001556"/>
    </source>
</evidence>
<dbReference type="Proteomes" id="UP000001556">
    <property type="component" value="Chromosome"/>
</dbReference>
<dbReference type="RefSeq" id="WP_011878887.1">
    <property type="nucleotide sequence ID" value="NC_009253.1"/>
</dbReference>
<accession>A4J7N6</accession>
<keyword evidence="2" id="KW-1185">Reference proteome</keyword>
<dbReference type="HOGENOM" id="CLU_2023020_0_0_9"/>
<dbReference type="KEGG" id="drm:Dred_2579"/>
<proteinExistence type="predicted"/>
<name>A4J7N6_DESRM</name>
<sequence length="127" mass="14570">MDKEQLIKDIVFVGVHWGSGREKDRERVNKKMTLLLETFPSCQHCNDETCDNKFWVIEEIKKGFLIKKYETNIFSVCSLKCLLNRGLSKDAYYSVIVRVANGDVLSTGFRGLNAMALNEFANKIKSQ</sequence>
<dbReference type="OrthoDB" id="1787075at2"/>
<dbReference type="AlphaFoldDB" id="A4J7N6"/>
<organism evidence="1 2">
    <name type="scientific">Desulforamulus reducens (strain ATCC BAA-1160 / DSM 100696 / MI-1)</name>
    <name type="common">Desulfotomaculum reducens</name>
    <dbReference type="NCBI Taxonomy" id="349161"/>
    <lineage>
        <taxon>Bacteria</taxon>
        <taxon>Bacillati</taxon>
        <taxon>Bacillota</taxon>
        <taxon>Clostridia</taxon>
        <taxon>Eubacteriales</taxon>
        <taxon>Peptococcaceae</taxon>
        <taxon>Desulforamulus</taxon>
    </lineage>
</organism>
<dbReference type="EMBL" id="CP000612">
    <property type="protein sequence ID" value="ABO51089.1"/>
    <property type="molecule type" value="Genomic_DNA"/>
</dbReference>